<evidence type="ECO:0000313" key="3">
    <source>
        <dbReference type="Proteomes" id="UP000373149"/>
    </source>
</evidence>
<evidence type="ECO:0000256" key="1">
    <source>
        <dbReference type="SAM" id="MobiDB-lite"/>
    </source>
</evidence>
<sequence length="64" mass="6896">MFLNPIPGRLDIYGAGHTHTAAVTVEVWDGEPPGQDPSRWDEQAEAGFESTSGEVAVWSKLAGR</sequence>
<proteinExistence type="predicted"/>
<keyword evidence="3" id="KW-1185">Reference proteome</keyword>
<dbReference type="RefSeq" id="WP_152859903.1">
    <property type="nucleotide sequence ID" value="NZ_VMNX01000011.1"/>
</dbReference>
<accession>A0A5N8WM22</accession>
<name>A0A5N8WM22_9ACTN</name>
<organism evidence="2 3">
    <name type="scientific">Streptomyces acidicola</name>
    <dbReference type="NCBI Taxonomy" id="2596892"/>
    <lineage>
        <taxon>Bacteria</taxon>
        <taxon>Bacillati</taxon>
        <taxon>Actinomycetota</taxon>
        <taxon>Actinomycetes</taxon>
        <taxon>Kitasatosporales</taxon>
        <taxon>Streptomycetaceae</taxon>
        <taxon>Streptomyces</taxon>
    </lineage>
</organism>
<dbReference type="AlphaFoldDB" id="A0A5N8WM22"/>
<dbReference type="Proteomes" id="UP000373149">
    <property type="component" value="Unassembled WGS sequence"/>
</dbReference>
<reference evidence="2 3" key="1">
    <citation type="submission" date="2019-09" db="EMBL/GenBank/DDBJ databases">
        <authorList>
            <person name="Duangmal K."/>
            <person name="Teo W.F.A."/>
            <person name="Lipun K."/>
        </authorList>
    </citation>
    <scope>NUCLEOTIDE SEQUENCE [LARGE SCALE GENOMIC DNA]</scope>
    <source>
        <strain evidence="2 3">K1PN6</strain>
    </source>
</reference>
<evidence type="ECO:0000313" key="2">
    <source>
        <dbReference type="EMBL" id="MPY48202.1"/>
    </source>
</evidence>
<feature type="region of interest" description="Disordered" evidence="1">
    <location>
        <begin position="31"/>
        <end position="52"/>
    </location>
</feature>
<protein>
    <submittedName>
        <fullName evidence="2">Uncharacterized protein</fullName>
    </submittedName>
</protein>
<dbReference type="EMBL" id="VMNX01000011">
    <property type="protein sequence ID" value="MPY48202.1"/>
    <property type="molecule type" value="Genomic_DNA"/>
</dbReference>
<comment type="caution">
    <text evidence="2">The sequence shown here is derived from an EMBL/GenBank/DDBJ whole genome shotgun (WGS) entry which is preliminary data.</text>
</comment>
<gene>
    <name evidence="2" type="ORF">FPZ41_06260</name>
</gene>